<dbReference type="GO" id="GO:0016301">
    <property type="term" value="F:kinase activity"/>
    <property type="evidence" value="ECO:0007669"/>
    <property type="project" value="UniProtKB-KW"/>
</dbReference>
<reference evidence="2 3" key="1">
    <citation type="journal article" date="2018" name="PLoS Genet.">
        <title>Population sequencing reveals clonal diversity and ancestral inbreeding in the grapevine cultivar Chardonnay.</title>
        <authorList>
            <person name="Roach M.J."/>
            <person name="Johnson D.L."/>
            <person name="Bohlmann J."/>
            <person name="van Vuuren H.J."/>
            <person name="Jones S.J."/>
            <person name="Pretorius I.S."/>
            <person name="Schmidt S.A."/>
            <person name="Borneman A.R."/>
        </authorList>
    </citation>
    <scope>NUCLEOTIDE SEQUENCE [LARGE SCALE GENOMIC DNA]</scope>
    <source>
        <strain evidence="3">cv. Chardonnay</strain>
        <tissue evidence="2">Leaf</tissue>
    </source>
</reference>
<accession>A0A438H3U3</accession>
<name>A0A438H3U3_VITVI</name>
<protein>
    <submittedName>
        <fullName evidence="2">Putative LRR receptor-like serine/threonine-protein kinase RFK1</fullName>
    </submittedName>
</protein>
<comment type="caution">
    <text evidence="2">The sequence shown here is derived from an EMBL/GenBank/DDBJ whole genome shotgun (WGS) entry which is preliminary data.</text>
</comment>
<sequence>MSICMMEVKIGDMFKLQACLLQQGRKFLELVDEKLGSNVNEEEAERVIKVALLCTNASQSLRPTMSEVVSMLEARMPIPDMIPGPSTYTEDLRFKAMRDFRQD</sequence>
<comment type="subcellular location">
    <subcellularLocation>
        <location evidence="1">Membrane</location>
        <topology evidence="1">Single-pass type I membrane protein</topology>
    </subcellularLocation>
</comment>
<organism evidence="2 3">
    <name type="scientific">Vitis vinifera</name>
    <name type="common">Grape</name>
    <dbReference type="NCBI Taxonomy" id="29760"/>
    <lineage>
        <taxon>Eukaryota</taxon>
        <taxon>Viridiplantae</taxon>
        <taxon>Streptophyta</taxon>
        <taxon>Embryophyta</taxon>
        <taxon>Tracheophyta</taxon>
        <taxon>Spermatophyta</taxon>
        <taxon>Magnoliopsida</taxon>
        <taxon>eudicotyledons</taxon>
        <taxon>Gunneridae</taxon>
        <taxon>Pentapetalae</taxon>
        <taxon>rosids</taxon>
        <taxon>Vitales</taxon>
        <taxon>Vitaceae</taxon>
        <taxon>Viteae</taxon>
        <taxon>Vitis</taxon>
    </lineage>
</organism>
<gene>
    <name evidence="2" type="primary">RKF1_2</name>
    <name evidence="2" type="ORF">CK203_040123</name>
</gene>
<dbReference type="Proteomes" id="UP000288805">
    <property type="component" value="Unassembled WGS sequence"/>
</dbReference>
<evidence type="ECO:0000313" key="2">
    <source>
        <dbReference type="EMBL" id="RVW79003.1"/>
    </source>
</evidence>
<dbReference type="GO" id="GO:0016020">
    <property type="term" value="C:membrane"/>
    <property type="evidence" value="ECO:0007669"/>
    <property type="project" value="UniProtKB-SubCell"/>
</dbReference>
<dbReference type="PANTHER" id="PTHR48006">
    <property type="entry name" value="LEUCINE-RICH REPEAT-CONTAINING PROTEIN DDB_G0281931-RELATED"/>
    <property type="match status" value="1"/>
</dbReference>
<keyword evidence="2" id="KW-0808">Transferase</keyword>
<evidence type="ECO:0000256" key="1">
    <source>
        <dbReference type="ARBA" id="ARBA00004479"/>
    </source>
</evidence>
<dbReference type="AlphaFoldDB" id="A0A438H3U3"/>
<keyword evidence="2" id="KW-0675">Receptor</keyword>
<dbReference type="InterPro" id="IPR051824">
    <property type="entry name" value="LRR_Rcpt-Like_S/T_Kinase"/>
</dbReference>
<dbReference type="EMBL" id="QGNW01000287">
    <property type="protein sequence ID" value="RVW79003.1"/>
    <property type="molecule type" value="Genomic_DNA"/>
</dbReference>
<dbReference type="Gene3D" id="1.10.510.10">
    <property type="entry name" value="Transferase(Phosphotransferase) domain 1"/>
    <property type="match status" value="1"/>
</dbReference>
<keyword evidence="2" id="KW-0418">Kinase</keyword>
<evidence type="ECO:0000313" key="3">
    <source>
        <dbReference type="Proteomes" id="UP000288805"/>
    </source>
</evidence>
<dbReference type="PANTHER" id="PTHR48006:SF72">
    <property type="entry name" value="LRR RECEPTOR-LIKE SERINE_THREONINE-PROTEIN KINASE RFK1-RELATED"/>
    <property type="match status" value="1"/>
</dbReference>
<proteinExistence type="predicted"/>